<accession>A0A814GXF9</accession>
<comment type="subcellular location">
    <subcellularLocation>
        <location evidence="1">Membrane</location>
        <topology evidence="1">Multi-pass membrane protein</topology>
    </subcellularLocation>
</comment>
<dbReference type="InterPro" id="IPR022357">
    <property type="entry name" value="MIP_CS"/>
</dbReference>
<keyword evidence="5 9" id="KW-1133">Transmembrane helix</keyword>
<name>A0A814GXF9_9BILA</name>
<evidence type="ECO:0008006" key="13">
    <source>
        <dbReference type="Google" id="ProtNLM"/>
    </source>
</evidence>
<organism evidence="10 12">
    <name type="scientific">Didymodactylos carnosus</name>
    <dbReference type="NCBI Taxonomy" id="1234261"/>
    <lineage>
        <taxon>Eukaryota</taxon>
        <taxon>Metazoa</taxon>
        <taxon>Spiralia</taxon>
        <taxon>Gnathifera</taxon>
        <taxon>Rotifera</taxon>
        <taxon>Eurotatoria</taxon>
        <taxon>Bdelloidea</taxon>
        <taxon>Philodinida</taxon>
        <taxon>Philodinidae</taxon>
        <taxon>Didymodactylos</taxon>
    </lineage>
</organism>
<keyword evidence="3 7" id="KW-0813">Transport</keyword>
<evidence type="ECO:0000313" key="10">
    <source>
        <dbReference type="EMBL" id="CAF1002115.1"/>
    </source>
</evidence>
<evidence type="ECO:0000256" key="2">
    <source>
        <dbReference type="ARBA" id="ARBA00006175"/>
    </source>
</evidence>
<evidence type="ECO:0000256" key="3">
    <source>
        <dbReference type="ARBA" id="ARBA00022448"/>
    </source>
</evidence>
<dbReference type="Proteomes" id="UP000681722">
    <property type="component" value="Unassembled WGS sequence"/>
</dbReference>
<sequence length="350" mass="38164">MLNQFTEGPNVRQQRNSMTHSILSSDQEDSGNGTNFEGVSDNDAHPDRDPTVDMVQRPVFEGIRMDLVRSKNPWLRLFAECVSELLGTMILVLVGCSGIAQYVLSRGVLSSFLSVNFAFGFGALIAVYVAGPVSGAHINPAVSIAMLSLRSITPLQCLTYVISQFIGAFLGAALVFGAYFDAINRFDDGHRQVTGNQATAGIFGTYPAQGVSQITLFFDQVLSTGLLLISLCALSNKRNKLVANSLIPIAVAFTIISIGVGFGFNCGFPINPARDFGPRIFTLCVGYGSEVFSVGNYYFWIPLIGPIFGALIGAWIYHGYSKLMKIHIGEDDKQIQHARYQIDQFNTTRM</sequence>
<dbReference type="PROSITE" id="PS00221">
    <property type="entry name" value="MIP"/>
    <property type="match status" value="1"/>
</dbReference>
<keyword evidence="12" id="KW-1185">Reference proteome</keyword>
<dbReference type="Proteomes" id="UP000663829">
    <property type="component" value="Unassembled WGS sequence"/>
</dbReference>
<dbReference type="SUPFAM" id="SSF81338">
    <property type="entry name" value="Aquaporin-like"/>
    <property type="match status" value="1"/>
</dbReference>
<feature type="transmembrane region" description="Helical" evidence="9">
    <location>
        <begin position="112"/>
        <end position="136"/>
    </location>
</feature>
<reference evidence="10" key="1">
    <citation type="submission" date="2021-02" db="EMBL/GenBank/DDBJ databases">
        <authorList>
            <person name="Nowell W R."/>
        </authorList>
    </citation>
    <scope>NUCLEOTIDE SEQUENCE</scope>
</reference>
<dbReference type="CDD" id="cd00333">
    <property type="entry name" value="MIP"/>
    <property type="match status" value="1"/>
</dbReference>
<comment type="caution">
    <text evidence="10">The sequence shown here is derived from an EMBL/GenBank/DDBJ whole genome shotgun (WGS) entry which is preliminary data.</text>
</comment>
<keyword evidence="4 7" id="KW-0812">Transmembrane</keyword>
<dbReference type="EMBL" id="CAJNOQ010003233">
    <property type="protein sequence ID" value="CAF1002115.1"/>
    <property type="molecule type" value="Genomic_DNA"/>
</dbReference>
<feature type="transmembrane region" description="Helical" evidence="9">
    <location>
        <begin position="74"/>
        <end position="100"/>
    </location>
</feature>
<dbReference type="InterPro" id="IPR050363">
    <property type="entry name" value="MIP/Aquaporin"/>
</dbReference>
<feature type="region of interest" description="Disordered" evidence="8">
    <location>
        <begin position="1"/>
        <end position="52"/>
    </location>
</feature>
<dbReference type="PANTHER" id="PTHR43829:SF9">
    <property type="entry name" value="AQUAPORIN-9"/>
    <property type="match status" value="1"/>
</dbReference>
<dbReference type="InterPro" id="IPR000425">
    <property type="entry name" value="MIP"/>
</dbReference>
<evidence type="ECO:0000256" key="4">
    <source>
        <dbReference type="ARBA" id="ARBA00022692"/>
    </source>
</evidence>
<feature type="transmembrane region" description="Helical" evidence="9">
    <location>
        <begin position="297"/>
        <end position="317"/>
    </location>
</feature>
<dbReference type="GO" id="GO:0015250">
    <property type="term" value="F:water channel activity"/>
    <property type="evidence" value="ECO:0007669"/>
    <property type="project" value="TreeGrafter"/>
</dbReference>
<evidence type="ECO:0000256" key="7">
    <source>
        <dbReference type="RuleBase" id="RU000477"/>
    </source>
</evidence>
<evidence type="ECO:0000256" key="5">
    <source>
        <dbReference type="ARBA" id="ARBA00022989"/>
    </source>
</evidence>
<dbReference type="InterPro" id="IPR023271">
    <property type="entry name" value="Aquaporin-like"/>
</dbReference>
<dbReference type="PRINTS" id="PR02019">
    <property type="entry name" value="AQUAPORIN7"/>
</dbReference>
<feature type="transmembrane region" description="Helical" evidence="9">
    <location>
        <begin position="157"/>
        <end position="180"/>
    </location>
</feature>
<dbReference type="PANTHER" id="PTHR43829">
    <property type="entry name" value="AQUAPORIN OR AQUAGLYCEROPORIN RELATED"/>
    <property type="match status" value="1"/>
</dbReference>
<gene>
    <name evidence="10" type="ORF">GPM918_LOCUS13815</name>
    <name evidence="11" type="ORF">SRO942_LOCUS13812</name>
</gene>
<evidence type="ECO:0000256" key="6">
    <source>
        <dbReference type="ARBA" id="ARBA00023136"/>
    </source>
</evidence>
<feature type="transmembrane region" description="Helical" evidence="9">
    <location>
        <begin position="241"/>
        <end position="264"/>
    </location>
</feature>
<evidence type="ECO:0000256" key="9">
    <source>
        <dbReference type="SAM" id="Phobius"/>
    </source>
</evidence>
<evidence type="ECO:0000313" key="12">
    <source>
        <dbReference type="Proteomes" id="UP000663829"/>
    </source>
</evidence>
<protein>
    <recommendedName>
        <fullName evidence="13">Aquaporin</fullName>
    </recommendedName>
</protein>
<comment type="similarity">
    <text evidence="2 7">Belongs to the MIP/aquaporin (TC 1.A.8) family.</text>
</comment>
<proteinExistence type="inferred from homology"/>
<dbReference type="PRINTS" id="PR00783">
    <property type="entry name" value="MINTRINSICP"/>
</dbReference>
<feature type="compositionally biased region" description="Basic and acidic residues" evidence="8">
    <location>
        <begin position="42"/>
        <end position="51"/>
    </location>
</feature>
<dbReference type="EMBL" id="CAJOBC010003232">
    <property type="protein sequence ID" value="CAF3773490.1"/>
    <property type="molecule type" value="Genomic_DNA"/>
</dbReference>
<dbReference type="NCBIfam" id="TIGR00861">
    <property type="entry name" value="MIP"/>
    <property type="match status" value="1"/>
</dbReference>
<keyword evidence="6 9" id="KW-0472">Membrane</keyword>
<dbReference type="GO" id="GO:0015254">
    <property type="term" value="F:glycerol channel activity"/>
    <property type="evidence" value="ECO:0007669"/>
    <property type="project" value="TreeGrafter"/>
</dbReference>
<evidence type="ECO:0000256" key="1">
    <source>
        <dbReference type="ARBA" id="ARBA00004141"/>
    </source>
</evidence>
<dbReference type="GO" id="GO:0016323">
    <property type="term" value="C:basolateral plasma membrane"/>
    <property type="evidence" value="ECO:0007669"/>
    <property type="project" value="TreeGrafter"/>
</dbReference>
<dbReference type="AlphaFoldDB" id="A0A814GXF9"/>
<dbReference type="OrthoDB" id="3222at2759"/>
<feature type="transmembrane region" description="Helical" evidence="9">
    <location>
        <begin position="214"/>
        <end position="234"/>
    </location>
</feature>
<evidence type="ECO:0000256" key="8">
    <source>
        <dbReference type="SAM" id="MobiDB-lite"/>
    </source>
</evidence>
<dbReference type="Pfam" id="PF00230">
    <property type="entry name" value="MIP"/>
    <property type="match status" value="1"/>
</dbReference>
<evidence type="ECO:0000313" key="11">
    <source>
        <dbReference type="EMBL" id="CAF3773490.1"/>
    </source>
</evidence>
<feature type="compositionally biased region" description="Polar residues" evidence="8">
    <location>
        <begin position="1"/>
        <end position="37"/>
    </location>
</feature>
<dbReference type="Gene3D" id="1.20.1080.10">
    <property type="entry name" value="Glycerol uptake facilitator protein"/>
    <property type="match status" value="1"/>
</dbReference>